<sequence length="136" mass="15471">MNQSIECLDPNPTPSLIIGHFVADLAVGCLRKRQQGEAKVESAIKFPSLPEIKEHVNCLRRLSPDPRTYGEDGYVLRGSIKTDGHRLRFLSFNLRELQSVRYRRHKPELHPDFRTSTIGGTDGGYLQEVRNVVKTE</sequence>
<evidence type="ECO:0000313" key="2">
    <source>
        <dbReference type="Proteomes" id="UP000807716"/>
    </source>
</evidence>
<evidence type="ECO:0000313" key="1">
    <source>
        <dbReference type="EMBL" id="KAG0260773.1"/>
    </source>
</evidence>
<protein>
    <submittedName>
        <fullName evidence="1">Uncharacterized protein</fullName>
    </submittedName>
</protein>
<dbReference type="EMBL" id="JAAAJB010000238">
    <property type="protein sequence ID" value="KAG0260773.1"/>
    <property type="molecule type" value="Genomic_DNA"/>
</dbReference>
<keyword evidence="2" id="KW-1185">Reference proteome</keyword>
<proteinExistence type="predicted"/>
<comment type="caution">
    <text evidence="1">The sequence shown here is derived from an EMBL/GenBank/DDBJ whole genome shotgun (WGS) entry which is preliminary data.</text>
</comment>
<organism evidence="1 2">
    <name type="scientific">Actinomortierella ambigua</name>
    <dbReference type="NCBI Taxonomy" id="1343610"/>
    <lineage>
        <taxon>Eukaryota</taxon>
        <taxon>Fungi</taxon>
        <taxon>Fungi incertae sedis</taxon>
        <taxon>Mucoromycota</taxon>
        <taxon>Mortierellomycotina</taxon>
        <taxon>Mortierellomycetes</taxon>
        <taxon>Mortierellales</taxon>
        <taxon>Mortierellaceae</taxon>
        <taxon>Actinomortierella</taxon>
    </lineage>
</organism>
<dbReference type="AlphaFoldDB" id="A0A9P6Q6U0"/>
<reference evidence="1" key="1">
    <citation type="journal article" date="2020" name="Fungal Divers.">
        <title>Resolving the Mortierellaceae phylogeny through synthesis of multi-gene phylogenetics and phylogenomics.</title>
        <authorList>
            <person name="Vandepol N."/>
            <person name="Liber J."/>
            <person name="Desiro A."/>
            <person name="Na H."/>
            <person name="Kennedy M."/>
            <person name="Barry K."/>
            <person name="Grigoriev I.V."/>
            <person name="Miller A.N."/>
            <person name="O'Donnell K."/>
            <person name="Stajich J.E."/>
            <person name="Bonito G."/>
        </authorList>
    </citation>
    <scope>NUCLEOTIDE SEQUENCE</scope>
    <source>
        <strain evidence="1">BC1065</strain>
    </source>
</reference>
<dbReference type="Proteomes" id="UP000807716">
    <property type="component" value="Unassembled WGS sequence"/>
</dbReference>
<gene>
    <name evidence="1" type="ORF">DFQ27_003344</name>
</gene>
<name>A0A9P6Q6U0_9FUNG</name>
<dbReference type="OrthoDB" id="2441991at2759"/>
<accession>A0A9P6Q6U0</accession>